<dbReference type="SUPFAM" id="SSF46689">
    <property type="entry name" value="Homeodomain-like"/>
    <property type="match status" value="2"/>
</dbReference>
<dbReference type="PRINTS" id="PR00032">
    <property type="entry name" value="HTHARAC"/>
</dbReference>
<accession>A0A3E2WZH1</accession>
<keyword evidence="3" id="KW-0804">Transcription</keyword>
<evidence type="ECO:0000256" key="3">
    <source>
        <dbReference type="ARBA" id="ARBA00023163"/>
    </source>
</evidence>
<dbReference type="RefSeq" id="WP_025656709.1">
    <property type="nucleotide sequence ID" value="NZ_QVIA01000004.1"/>
</dbReference>
<dbReference type="AlphaFoldDB" id="A0A3E2WZH1"/>
<dbReference type="InterPro" id="IPR009057">
    <property type="entry name" value="Homeodomain-like_sf"/>
</dbReference>
<evidence type="ECO:0000313" key="5">
    <source>
        <dbReference type="EMBL" id="RGC34045.1"/>
    </source>
</evidence>
<dbReference type="PANTHER" id="PTHR43280">
    <property type="entry name" value="ARAC-FAMILY TRANSCRIPTIONAL REGULATOR"/>
    <property type="match status" value="1"/>
</dbReference>
<dbReference type="GeneID" id="93335109"/>
<dbReference type="Gene3D" id="1.10.10.60">
    <property type="entry name" value="Homeodomain-like"/>
    <property type="match status" value="2"/>
</dbReference>
<dbReference type="GO" id="GO:0043565">
    <property type="term" value="F:sequence-specific DNA binding"/>
    <property type="evidence" value="ECO:0007669"/>
    <property type="project" value="InterPro"/>
</dbReference>
<dbReference type="PROSITE" id="PS01124">
    <property type="entry name" value="HTH_ARAC_FAMILY_2"/>
    <property type="match status" value="1"/>
</dbReference>
<dbReference type="InterPro" id="IPR037923">
    <property type="entry name" value="HTH-like"/>
</dbReference>
<dbReference type="InterPro" id="IPR018060">
    <property type="entry name" value="HTH_AraC"/>
</dbReference>
<name>A0A3E2WZH1_9FIRM</name>
<dbReference type="Proteomes" id="UP000261111">
    <property type="component" value="Unassembled WGS sequence"/>
</dbReference>
<evidence type="ECO:0000256" key="2">
    <source>
        <dbReference type="ARBA" id="ARBA00023125"/>
    </source>
</evidence>
<dbReference type="SUPFAM" id="SSF51215">
    <property type="entry name" value="Regulatory protein AraC"/>
    <property type="match status" value="1"/>
</dbReference>
<dbReference type="Pfam" id="PF02311">
    <property type="entry name" value="AraC_binding"/>
    <property type="match status" value="1"/>
</dbReference>
<reference evidence="5 6" key="1">
    <citation type="submission" date="2018-08" db="EMBL/GenBank/DDBJ databases">
        <title>A genome reference for cultivated species of the human gut microbiota.</title>
        <authorList>
            <person name="Zou Y."/>
            <person name="Xue W."/>
            <person name="Luo G."/>
        </authorList>
    </citation>
    <scope>NUCLEOTIDE SEQUENCE [LARGE SCALE GENOMIC DNA]</scope>
    <source>
        <strain evidence="5 6">AF19-21</strain>
    </source>
</reference>
<dbReference type="InterPro" id="IPR018062">
    <property type="entry name" value="HTH_AraC-typ_CS"/>
</dbReference>
<evidence type="ECO:0000259" key="4">
    <source>
        <dbReference type="PROSITE" id="PS01124"/>
    </source>
</evidence>
<dbReference type="GO" id="GO:0003700">
    <property type="term" value="F:DNA-binding transcription factor activity"/>
    <property type="evidence" value="ECO:0007669"/>
    <property type="project" value="InterPro"/>
</dbReference>
<keyword evidence="1" id="KW-0805">Transcription regulation</keyword>
<keyword evidence="2" id="KW-0238">DNA-binding</keyword>
<dbReference type="Gene3D" id="2.60.120.280">
    <property type="entry name" value="Regulatory protein AraC"/>
    <property type="match status" value="1"/>
</dbReference>
<dbReference type="InterPro" id="IPR003313">
    <property type="entry name" value="AraC-bd"/>
</dbReference>
<dbReference type="InterPro" id="IPR020449">
    <property type="entry name" value="Tscrpt_reg_AraC-type_HTH"/>
</dbReference>
<dbReference type="PROSITE" id="PS00041">
    <property type="entry name" value="HTH_ARAC_FAMILY_1"/>
    <property type="match status" value="1"/>
</dbReference>
<feature type="domain" description="HTH araC/xylS-type" evidence="4">
    <location>
        <begin position="184"/>
        <end position="282"/>
    </location>
</feature>
<dbReference type="Pfam" id="PF12833">
    <property type="entry name" value="HTH_18"/>
    <property type="match status" value="1"/>
</dbReference>
<protein>
    <submittedName>
        <fullName evidence="5">AraC family transcriptional regulator</fullName>
    </submittedName>
</protein>
<comment type="caution">
    <text evidence="5">The sequence shown here is derived from an EMBL/GenBank/DDBJ whole genome shotgun (WGS) entry which is preliminary data.</text>
</comment>
<dbReference type="SMART" id="SM00342">
    <property type="entry name" value="HTH_ARAC"/>
    <property type="match status" value="1"/>
</dbReference>
<evidence type="ECO:0000256" key="1">
    <source>
        <dbReference type="ARBA" id="ARBA00023015"/>
    </source>
</evidence>
<gene>
    <name evidence="5" type="ORF">DWX41_04560</name>
</gene>
<organism evidence="5 6">
    <name type="scientific">Hungatella hathewayi</name>
    <dbReference type="NCBI Taxonomy" id="154046"/>
    <lineage>
        <taxon>Bacteria</taxon>
        <taxon>Bacillati</taxon>
        <taxon>Bacillota</taxon>
        <taxon>Clostridia</taxon>
        <taxon>Lachnospirales</taxon>
        <taxon>Lachnospiraceae</taxon>
        <taxon>Hungatella</taxon>
    </lineage>
</organism>
<dbReference type="PANTHER" id="PTHR43280:SF28">
    <property type="entry name" value="HTH-TYPE TRANSCRIPTIONAL ACTIVATOR RHAS"/>
    <property type="match status" value="1"/>
</dbReference>
<evidence type="ECO:0000313" key="6">
    <source>
        <dbReference type="Proteomes" id="UP000261111"/>
    </source>
</evidence>
<dbReference type="EMBL" id="QVIA01000004">
    <property type="protein sequence ID" value="RGC34045.1"/>
    <property type="molecule type" value="Genomic_DNA"/>
</dbReference>
<sequence>MSAIISITGYYRSKLDEVEDHTVPLLVNSAGHYRLVKLNYLETTRLNGRRDYQILYMKKGTGHFLLHGKYQTVTAGSIIIYYPNEPQFYYYRLEEQPEVYWIHFTGYECEELLKRYHMWGSSILYIGVDTTLVSFFNNAIQELQLRQQDFLEMSILILKQLCLLLNRTREEQKNHYYNRQKDISASVLYIHENYKAPIVIRELAEKYHMTYNWFIRCFKDFTGSSPQSYLTDIRIEKAKDLLSHRSFQIGEIAELVGYSDPLYFSRIFKKKTGCSPKEYKKSVCSH</sequence>
<proteinExistence type="predicted"/>